<dbReference type="GO" id="GO:0005739">
    <property type="term" value="C:mitochondrion"/>
    <property type="evidence" value="ECO:0007669"/>
    <property type="project" value="UniProtKB-SubCell"/>
</dbReference>
<dbReference type="Pfam" id="PF16881">
    <property type="entry name" value="LIAS_N"/>
    <property type="match status" value="1"/>
</dbReference>
<name>A0A5B0NNS5_PUCGR</name>
<keyword evidence="3" id="KW-0479">Metal-binding</keyword>
<comment type="subcellular location">
    <subcellularLocation>
        <location evidence="2">Mitochondrion</location>
    </subcellularLocation>
</comment>
<feature type="region of interest" description="Disordered" evidence="4">
    <location>
        <begin position="1"/>
        <end position="41"/>
    </location>
</feature>
<keyword evidence="3" id="KW-0411">Iron-sulfur</keyword>
<proteinExistence type="predicted"/>
<feature type="domain" description="Lipoyl synthase N-terminal" evidence="5">
    <location>
        <begin position="80"/>
        <end position="164"/>
    </location>
</feature>
<evidence type="ECO:0000259" key="5">
    <source>
        <dbReference type="Pfam" id="PF16881"/>
    </source>
</evidence>
<dbReference type="GO" id="GO:0051539">
    <property type="term" value="F:4 iron, 4 sulfur cluster binding"/>
    <property type="evidence" value="ECO:0007669"/>
    <property type="project" value="UniProtKB-KW"/>
</dbReference>
<comment type="caution">
    <text evidence="6">The sequence shown here is derived from an EMBL/GenBank/DDBJ whole genome shotgun (WGS) entry which is preliminary data.</text>
</comment>
<accession>A0A5B0NNS5</accession>
<dbReference type="InterPro" id="IPR031691">
    <property type="entry name" value="LIAS_N"/>
</dbReference>
<evidence type="ECO:0000256" key="3">
    <source>
        <dbReference type="ARBA" id="ARBA00022485"/>
    </source>
</evidence>
<evidence type="ECO:0000313" key="7">
    <source>
        <dbReference type="Proteomes" id="UP000325313"/>
    </source>
</evidence>
<dbReference type="GO" id="GO:0016992">
    <property type="term" value="F:lipoate synthase activity"/>
    <property type="evidence" value="ECO:0007669"/>
    <property type="project" value="InterPro"/>
</dbReference>
<comment type="cofactor">
    <cofactor evidence="1">
        <name>[4Fe-4S] cluster</name>
        <dbReference type="ChEBI" id="CHEBI:49883"/>
    </cofactor>
</comment>
<evidence type="ECO:0000256" key="4">
    <source>
        <dbReference type="SAM" id="MobiDB-lite"/>
    </source>
</evidence>
<organism evidence="6 7">
    <name type="scientific">Puccinia graminis f. sp. tritici</name>
    <dbReference type="NCBI Taxonomy" id="56615"/>
    <lineage>
        <taxon>Eukaryota</taxon>
        <taxon>Fungi</taxon>
        <taxon>Dikarya</taxon>
        <taxon>Basidiomycota</taxon>
        <taxon>Pucciniomycotina</taxon>
        <taxon>Pucciniomycetes</taxon>
        <taxon>Pucciniales</taxon>
        <taxon>Pucciniaceae</taxon>
        <taxon>Puccinia</taxon>
    </lineage>
</organism>
<gene>
    <name evidence="6" type="ORF">PGTUg99_000155</name>
</gene>
<dbReference type="InterPro" id="IPR003698">
    <property type="entry name" value="Lipoyl_synth"/>
</dbReference>
<protein>
    <recommendedName>
        <fullName evidence="5">Lipoyl synthase N-terminal domain-containing protein</fullName>
    </recommendedName>
</protein>
<dbReference type="PANTHER" id="PTHR10949:SF0">
    <property type="entry name" value="LIPOYL SYNTHASE, MITOCHONDRIAL"/>
    <property type="match status" value="1"/>
</dbReference>
<evidence type="ECO:0000256" key="2">
    <source>
        <dbReference type="ARBA" id="ARBA00004173"/>
    </source>
</evidence>
<dbReference type="PANTHER" id="PTHR10949">
    <property type="entry name" value="LIPOYL SYNTHASE"/>
    <property type="match status" value="1"/>
</dbReference>
<keyword evidence="3" id="KW-0004">4Fe-4S</keyword>
<dbReference type="AlphaFoldDB" id="A0A5B0NNS5"/>
<reference evidence="6 7" key="1">
    <citation type="submission" date="2019-05" db="EMBL/GenBank/DDBJ databases">
        <title>Emergence of the Ug99 lineage of the wheat stem rust pathogen through somatic hybridization.</title>
        <authorList>
            <person name="Li F."/>
            <person name="Upadhyaya N.M."/>
            <person name="Sperschneider J."/>
            <person name="Matny O."/>
            <person name="Nguyen-Phuc H."/>
            <person name="Mago R."/>
            <person name="Raley C."/>
            <person name="Miller M.E."/>
            <person name="Silverstein K.A.T."/>
            <person name="Henningsen E."/>
            <person name="Hirsch C.D."/>
            <person name="Visser B."/>
            <person name="Pretorius Z.A."/>
            <person name="Steffenson B.J."/>
            <person name="Schwessinger B."/>
            <person name="Dodds P.N."/>
            <person name="Figueroa M."/>
        </authorList>
    </citation>
    <scope>NUCLEOTIDE SEQUENCE [LARGE SCALE GENOMIC DNA]</scope>
    <source>
        <strain evidence="6 7">Ug99</strain>
    </source>
</reference>
<dbReference type="Proteomes" id="UP000325313">
    <property type="component" value="Unassembled WGS sequence"/>
</dbReference>
<evidence type="ECO:0000256" key="1">
    <source>
        <dbReference type="ARBA" id="ARBA00001966"/>
    </source>
</evidence>
<feature type="compositionally biased region" description="Low complexity" evidence="4">
    <location>
        <begin position="1"/>
        <end position="13"/>
    </location>
</feature>
<sequence length="198" mass="21560">MMIGGRSARSRGYPGPPRPARPDRVSGLYAASRSSSNNHCSPHRIQAYRYHHHPHPTGIRSFTTPCRAQDTYSKGSRFASSESSSSLNSVREAIKNDGLTFHDFVSAGAQDISVNSSDLVGSLTPTKRLPRFLKTDIPTSASFNSIKKDLRGLGLHTVCEEARCPNIGQCWGGDKGEATATIMVLRNQNFQSPSSTRP</sequence>
<evidence type="ECO:0000313" key="6">
    <source>
        <dbReference type="EMBL" id="KAA1090272.1"/>
    </source>
</evidence>
<dbReference type="EMBL" id="VDEP01000398">
    <property type="protein sequence ID" value="KAA1090272.1"/>
    <property type="molecule type" value="Genomic_DNA"/>
</dbReference>
<keyword evidence="3" id="KW-0408">Iron</keyword>